<evidence type="ECO:0000256" key="1">
    <source>
        <dbReference type="ARBA" id="ARBA00022500"/>
    </source>
</evidence>
<protein>
    <submittedName>
        <fullName evidence="3">Chemotaxis protein CheX</fullName>
    </submittedName>
</protein>
<organism evidence="3 4">
    <name type="scientific">Phycicoccus sonneratiae</name>
    <dbReference type="NCBI Taxonomy" id="2807628"/>
    <lineage>
        <taxon>Bacteria</taxon>
        <taxon>Bacillati</taxon>
        <taxon>Actinomycetota</taxon>
        <taxon>Actinomycetes</taxon>
        <taxon>Micrococcales</taxon>
        <taxon>Intrasporangiaceae</taxon>
        <taxon>Phycicoccus</taxon>
    </lineage>
</organism>
<dbReference type="RefSeq" id="WP_204132234.1">
    <property type="nucleotide sequence ID" value="NZ_JAFDVD010000017.1"/>
</dbReference>
<dbReference type="PANTHER" id="PTHR39452">
    <property type="entry name" value="CHEY-P PHOSPHATASE CHEX"/>
    <property type="match status" value="1"/>
</dbReference>
<evidence type="ECO:0000259" key="2">
    <source>
        <dbReference type="Pfam" id="PF13690"/>
    </source>
</evidence>
<sequence>MTTASPIESAYVDSIVSTVWESLFGEPAVATAPEPVPAQAIRARVGIHGGWTGSVVVSCGPDVASDLTRELLALPADSVPGPDEVHDALGEIANIVAGNVKSLLPAHAELGLPEVADGSGQHHLDGAVAATYLATLGPLRVDVTAREGR</sequence>
<evidence type="ECO:0000313" key="3">
    <source>
        <dbReference type="EMBL" id="MBM6401761.1"/>
    </source>
</evidence>
<dbReference type="EMBL" id="JAFDVD010000017">
    <property type="protein sequence ID" value="MBM6401761.1"/>
    <property type="molecule type" value="Genomic_DNA"/>
</dbReference>
<keyword evidence="1" id="KW-0145">Chemotaxis</keyword>
<accession>A0ABS2CPF6</accession>
<dbReference type="Proteomes" id="UP001430172">
    <property type="component" value="Unassembled WGS sequence"/>
</dbReference>
<dbReference type="SUPFAM" id="SSF103039">
    <property type="entry name" value="CheC-like"/>
    <property type="match status" value="1"/>
</dbReference>
<dbReference type="InterPro" id="IPR028051">
    <property type="entry name" value="CheX-like_dom"/>
</dbReference>
<reference evidence="3" key="1">
    <citation type="submission" date="2021-02" db="EMBL/GenBank/DDBJ databases">
        <title>Phycicoccus sp. MQZ13P-5T, whole genome shotgun sequence.</title>
        <authorList>
            <person name="Tuo L."/>
        </authorList>
    </citation>
    <scope>NUCLEOTIDE SEQUENCE</scope>
    <source>
        <strain evidence="3">MQZ13P-5</strain>
    </source>
</reference>
<dbReference type="Gene3D" id="3.40.1550.10">
    <property type="entry name" value="CheC-like"/>
    <property type="match status" value="1"/>
</dbReference>
<dbReference type="InterPro" id="IPR038756">
    <property type="entry name" value="CheX-like"/>
</dbReference>
<feature type="domain" description="Chemotaxis phosphatase CheX-like" evidence="2">
    <location>
        <begin position="43"/>
        <end position="121"/>
    </location>
</feature>
<comment type="caution">
    <text evidence="3">The sequence shown here is derived from an EMBL/GenBank/DDBJ whole genome shotgun (WGS) entry which is preliminary data.</text>
</comment>
<keyword evidence="4" id="KW-1185">Reference proteome</keyword>
<dbReference type="PANTHER" id="PTHR39452:SF1">
    <property type="entry name" value="CHEY-P PHOSPHATASE CHEX"/>
    <property type="match status" value="1"/>
</dbReference>
<gene>
    <name evidence="3" type="ORF">JQN70_15300</name>
</gene>
<name>A0ABS2CPF6_9MICO</name>
<dbReference type="InterPro" id="IPR028976">
    <property type="entry name" value="CheC-like_sf"/>
</dbReference>
<evidence type="ECO:0000313" key="4">
    <source>
        <dbReference type="Proteomes" id="UP001430172"/>
    </source>
</evidence>
<proteinExistence type="predicted"/>
<dbReference type="Pfam" id="PF13690">
    <property type="entry name" value="CheX"/>
    <property type="match status" value="1"/>
</dbReference>